<dbReference type="InterPro" id="IPR040624">
    <property type="entry name" value="HalOD1"/>
</dbReference>
<dbReference type="AlphaFoldDB" id="A0A3N6P384"/>
<dbReference type="Pfam" id="PF18545">
    <property type="entry name" value="HalOD1"/>
    <property type="match status" value="1"/>
</dbReference>
<organism evidence="2 3">
    <name type="scientific">Natrarchaeobius chitinivorans</name>
    <dbReference type="NCBI Taxonomy" id="1679083"/>
    <lineage>
        <taxon>Archaea</taxon>
        <taxon>Methanobacteriati</taxon>
        <taxon>Methanobacteriota</taxon>
        <taxon>Stenosarchaea group</taxon>
        <taxon>Halobacteria</taxon>
        <taxon>Halobacteriales</taxon>
        <taxon>Natrialbaceae</taxon>
        <taxon>Natrarchaeobius</taxon>
    </lineage>
</organism>
<comment type="caution">
    <text evidence="2">The sequence shown here is derived from an EMBL/GenBank/DDBJ whole genome shotgun (WGS) entry which is preliminary data.</text>
</comment>
<gene>
    <name evidence="2" type="ORF">EA473_17920</name>
</gene>
<name>A0A3N6P384_NATCH</name>
<accession>A0A3N6P384</accession>
<protein>
    <recommendedName>
        <fullName evidence="1">Halobacterial output domain-containing protein</fullName>
    </recommendedName>
</protein>
<dbReference type="RefSeq" id="WP_124196951.1">
    <property type="nucleotide sequence ID" value="NZ_REGA01000018.1"/>
</dbReference>
<dbReference type="EMBL" id="REGA01000018">
    <property type="protein sequence ID" value="RQG92129.1"/>
    <property type="molecule type" value="Genomic_DNA"/>
</dbReference>
<sequence>MHPALATAFARVAAREGRHGTALPPLYETVDTEALVSLLEPDADMMVRFEYEGYEVVTETGPLEVEVIDGDR</sequence>
<reference evidence="2 3" key="1">
    <citation type="submission" date="2018-10" db="EMBL/GenBank/DDBJ databases">
        <title>Natrarchaeobius chitinivorans gen. nov., sp. nov., and Natrarchaeobius haloalkaliphilus sp. nov., alkaliphilic, chitin-utilizing haloarchaea from hypersaline alkaline lakes.</title>
        <authorList>
            <person name="Sorokin D.Y."/>
            <person name="Elcheninov A.G."/>
            <person name="Kostrikina N.A."/>
            <person name="Bale N.J."/>
            <person name="Sinninghe Damste J.S."/>
            <person name="Khijniak T.V."/>
            <person name="Kublanov I.V."/>
            <person name="Toshchakov S.V."/>
        </authorList>
    </citation>
    <scope>NUCLEOTIDE SEQUENCE [LARGE SCALE GENOMIC DNA]</scope>
    <source>
        <strain evidence="2 3">AArcht4T</strain>
    </source>
</reference>
<dbReference type="Proteomes" id="UP000282323">
    <property type="component" value="Unassembled WGS sequence"/>
</dbReference>
<evidence type="ECO:0000313" key="2">
    <source>
        <dbReference type="EMBL" id="RQG92129.1"/>
    </source>
</evidence>
<evidence type="ECO:0000259" key="1">
    <source>
        <dbReference type="Pfam" id="PF18545"/>
    </source>
</evidence>
<keyword evidence="3" id="KW-1185">Reference proteome</keyword>
<dbReference type="OrthoDB" id="221929at2157"/>
<evidence type="ECO:0000313" key="3">
    <source>
        <dbReference type="Proteomes" id="UP000282323"/>
    </source>
</evidence>
<feature type="domain" description="Halobacterial output" evidence="1">
    <location>
        <begin position="7"/>
        <end position="65"/>
    </location>
</feature>
<proteinExistence type="predicted"/>